<dbReference type="InterPro" id="IPR010619">
    <property type="entry name" value="ThrE-like_N"/>
</dbReference>
<keyword evidence="4 6" id="KW-0472">Membrane</keyword>
<keyword evidence="10" id="KW-1185">Reference proteome</keyword>
<comment type="caution">
    <text evidence="9">The sequence shown here is derived from an EMBL/GenBank/DDBJ whole genome shotgun (WGS) entry which is preliminary data.</text>
</comment>
<feature type="transmembrane region" description="Helical" evidence="6">
    <location>
        <begin position="245"/>
        <end position="265"/>
    </location>
</feature>
<dbReference type="PANTHER" id="PTHR31082">
    <property type="entry name" value="PHEROMONE-REGULATED MEMBRANE PROTEIN 10"/>
    <property type="match status" value="1"/>
</dbReference>
<evidence type="ECO:0000256" key="5">
    <source>
        <dbReference type="ARBA" id="ARBA00034125"/>
    </source>
</evidence>
<dbReference type="Proteomes" id="UP000242146">
    <property type="component" value="Unassembled WGS sequence"/>
</dbReference>
<feature type="transmembrane region" description="Helical" evidence="6">
    <location>
        <begin position="315"/>
        <end position="332"/>
    </location>
</feature>
<dbReference type="PANTHER" id="PTHR31082:SF4">
    <property type="entry name" value="PHEROMONE-REGULATED MEMBRANE PROTEIN 10"/>
    <property type="match status" value="1"/>
</dbReference>
<dbReference type="EMBL" id="MCGT01000043">
    <property type="protein sequence ID" value="ORX45277.1"/>
    <property type="molecule type" value="Genomic_DNA"/>
</dbReference>
<proteinExistence type="inferred from homology"/>
<dbReference type="OrthoDB" id="413008at2759"/>
<evidence type="ECO:0000256" key="2">
    <source>
        <dbReference type="ARBA" id="ARBA00022692"/>
    </source>
</evidence>
<sequence>MTYPDMAAQRMQITAEIADLLERQDLIIKLGKALVRTGAPSYRIEAALEKTSKRLEVNGSYFVLPGLIMVSFGDEETHTSETHLIKCAKSLDLAKLETVNDIARKVYKGHLDVVEANDLLDNIKNSPPTWGFGMTLVGYVLSSAFIAPLFFNGSWTDCWVSGIFGLCVGIATFISERVPMLNNVFEMAITIVVSVIVLALSPNVCYLAVSLSAVVVALPGYSLTSAVMELAAKNLCSGTVHLAHALMYVLFLAFGMSYGSGIWHLSHGDDMTSGANNVSPLQTCMNSVDPYWFFLILPLTCLGILICYGGSLRQYPGFTLNSAVGFVLYFFLNKRLGTSTSASNITSSVCAFAIGVVSNIYARITKNTTNHIHFAIVILVPGSLGVRGAFNLFDGNSSNGSDFVIQIIGIALSITLGLFLANVCVYPNGRKRSVFLGF</sequence>
<dbReference type="STRING" id="101127.A0A1X2G532"/>
<comment type="similarity">
    <text evidence="5">Belongs to the ThrE exporter (TC 2.A.79) family.</text>
</comment>
<name>A0A1X2G532_9FUNG</name>
<evidence type="ECO:0000256" key="1">
    <source>
        <dbReference type="ARBA" id="ARBA00004141"/>
    </source>
</evidence>
<organism evidence="9 10">
    <name type="scientific">Hesseltinella vesiculosa</name>
    <dbReference type="NCBI Taxonomy" id="101127"/>
    <lineage>
        <taxon>Eukaryota</taxon>
        <taxon>Fungi</taxon>
        <taxon>Fungi incertae sedis</taxon>
        <taxon>Mucoromycota</taxon>
        <taxon>Mucoromycotina</taxon>
        <taxon>Mucoromycetes</taxon>
        <taxon>Mucorales</taxon>
        <taxon>Cunninghamellaceae</taxon>
        <taxon>Hesseltinella</taxon>
    </lineage>
</organism>
<evidence type="ECO:0000256" key="4">
    <source>
        <dbReference type="ARBA" id="ARBA00023136"/>
    </source>
</evidence>
<protein>
    <submittedName>
        <fullName evidence="9">DUF1212-domain-containing protein</fullName>
    </submittedName>
</protein>
<dbReference type="Pfam" id="PF12821">
    <property type="entry name" value="ThrE_2"/>
    <property type="match status" value="1"/>
</dbReference>
<feature type="transmembrane region" description="Helical" evidence="6">
    <location>
        <begin position="344"/>
        <end position="362"/>
    </location>
</feature>
<feature type="transmembrane region" description="Helical" evidence="6">
    <location>
        <begin position="291"/>
        <end position="308"/>
    </location>
</feature>
<feature type="transmembrane region" description="Helical" evidence="6">
    <location>
        <begin position="130"/>
        <end position="151"/>
    </location>
</feature>
<dbReference type="Pfam" id="PF06738">
    <property type="entry name" value="ThrE"/>
    <property type="match status" value="1"/>
</dbReference>
<keyword evidence="2 6" id="KW-0812">Transmembrane</keyword>
<feature type="transmembrane region" description="Helical" evidence="6">
    <location>
        <begin position="206"/>
        <end position="224"/>
    </location>
</feature>
<accession>A0A1X2G532</accession>
<dbReference type="InterPro" id="IPR024528">
    <property type="entry name" value="ThrE_2"/>
</dbReference>
<dbReference type="InterPro" id="IPR051361">
    <property type="entry name" value="ThrE/Ser_Exporter"/>
</dbReference>
<evidence type="ECO:0000259" key="8">
    <source>
        <dbReference type="Pfam" id="PF12821"/>
    </source>
</evidence>
<keyword evidence="3 6" id="KW-1133">Transmembrane helix</keyword>
<feature type="transmembrane region" description="Helical" evidence="6">
    <location>
        <begin position="405"/>
        <end position="426"/>
    </location>
</feature>
<evidence type="ECO:0000313" key="10">
    <source>
        <dbReference type="Proteomes" id="UP000242146"/>
    </source>
</evidence>
<feature type="transmembrane region" description="Helical" evidence="6">
    <location>
        <begin position="374"/>
        <end position="393"/>
    </location>
</feature>
<feature type="domain" description="Threonine/serine exporter-like N-terminal" evidence="7">
    <location>
        <begin position="25"/>
        <end position="260"/>
    </location>
</feature>
<dbReference type="GO" id="GO:0022857">
    <property type="term" value="F:transmembrane transporter activity"/>
    <property type="evidence" value="ECO:0007669"/>
    <property type="project" value="InterPro"/>
</dbReference>
<evidence type="ECO:0000256" key="6">
    <source>
        <dbReference type="SAM" id="Phobius"/>
    </source>
</evidence>
<evidence type="ECO:0000313" key="9">
    <source>
        <dbReference type="EMBL" id="ORX45277.1"/>
    </source>
</evidence>
<reference evidence="9 10" key="1">
    <citation type="submission" date="2016-07" db="EMBL/GenBank/DDBJ databases">
        <title>Pervasive Adenine N6-methylation of Active Genes in Fungi.</title>
        <authorList>
            <consortium name="DOE Joint Genome Institute"/>
            <person name="Mondo S.J."/>
            <person name="Dannebaum R.O."/>
            <person name="Kuo R.C."/>
            <person name="Labutti K."/>
            <person name="Haridas S."/>
            <person name="Kuo A."/>
            <person name="Salamov A."/>
            <person name="Ahrendt S.R."/>
            <person name="Lipzen A."/>
            <person name="Sullivan W."/>
            <person name="Andreopoulos W.B."/>
            <person name="Clum A."/>
            <person name="Lindquist E."/>
            <person name="Daum C."/>
            <person name="Ramamoorthy G.K."/>
            <person name="Gryganskyi A."/>
            <person name="Culley D."/>
            <person name="Magnuson J.K."/>
            <person name="James T.Y."/>
            <person name="O'Malley M.A."/>
            <person name="Stajich J.E."/>
            <person name="Spatafora J.W."/>
            <person name="Visel A."/>
            <person name="Grigoriev I.V."/>
        </authorList>
    </citation>
    <scope>NUCLEOTIDE SEQUENCE [LARGE SCALE GENOMIC DNA]</scope>
    <source>
        <strain evidence="9 10">NRRL 3301</strain>
    </source>
</reference>
<feature type="transmembrane region" description="Helical" evidence="6">
    <location>
        <begin position="181"/>
        <end position="200"/>
    </location>
</feature>
<dbReference type="AlphaFoldDB" id="A0A1X2G532"/>
<feature type="transmembrane region" description="Helical" evidence="6">
    <location>
        <begin position="157"/>
        <end position="174"/>
    </location>
</feature>
<evidence type="ECO:0000256" key="3">
    <source>
        <dbReference type="ARBA" id="ARBA00022989"/>
    </source>
</evidence>
<gene>
    <name evidence="9" type="ORF">DM01DRAFT_1294700</name>
</gene>
<dbReference type="GO" id="GO:0016020">
    <property type="term" value="C:membrane"/>
    <property type="evidence" value="ECO:0007669"/>
    <property type="project" value="UniProtKB-SubCell"/>
</dbReference>
<evidence type="ECO:0000259" key="7">
    <source>
        <dbReference type="Pfam" id="PF06738"/>
    </source>
</evidence>
<feature type="domain" description="Threonine/Serine exporter ThrE" evidence="8">
    <location>
        <begin position="313"/>
        <end position="422"/>
    </location>
</feature>
<comment type="subcellular location">
    <subcellularLocation>
        <location evidence="1">Membrane</location>
        <topology evidence="1">Multi-pass membrane protein</topology>
    </subcellularLocation>
</comment>